<accession>A0A7W3JD38</accession>
<dbReference type="AlphaFoldDB" id="A0A7W3JD38"/>
<keyword evidence="2" id="KW-1185">Reference proteome</keyword>
<organism evidence="1 2">
    <name type="scientific">Promicromonospora sukumoe</name>
    <dbReference type="NCBI Taxonomy" id="88382"/>
    <lineage>
        <taxon>Bacteria</taxon>
        <taxon>Bacillati</taxon>
        <taxon>Actinomycetota</taxon>
        <taxon>Actinomycetes</taxon>
        <taxon>Micrococcales</taxon>
        <taxon>Promicromonosporaceae</taxon>
        <taxon>Promicromonospora</taxon>
    </lineage>
</organism>
<dbReference type="Proteomes" id="UP000540568">
    <property type="component" value="Unassembled WGS sequence"/>
</dbReference>
<sequence length="168" mass="18791">MTARTVPPSLSDPYEAADWLLSRHDWPRQLVARVVLPGEDRPHWLDQLADAYTDLAAHTTAWARYEATHRQPGTYATDADWDAWQAAGPTPSDAAHALAVMSGGEQRMCRLIATLHPTDRAHGWHLADLQFDERGAAFFLDWTLVALTALAWEPTARTALHTLMEVTR</sequence>
<evidence type="ECO:0000313" key="1">
    <source>
        <dbReference type="EMBL" id="MBA8810635.1"/>
    </source>
</evidence>
<comment type="caution">
    <text evidence="1">The sequence shown here is derived from an EMBL/GenBank/DDBJ whole genome shotgun (WGS) entry which is preliminary data.</text>
</comment>
<dbReference type="RefSeq" id="WP_182619708.1">
    <property type="nucleotide sequence ID" value="NZ_BAAATF010000014.1"/>
</dbReference>
<dbReference type="EMBL" id="JACGWV010000002">
    <property type="protein sequence ID" value="MBA8810635.1"/>
    <property type="molecule type" value="Genomic_DNA"/>
</dbReference>
<proteinExistence type="predicted"/>
<evidence type="ECO:0000313" key="2">
    <source>
        <dbReference type="Proteomes" id="UP000540568"/>
    </source>
</evidence>
<protein>
    <submittedName>
        <fullName evidence="1">Uncharacterized protein</fullName>
    </submittedName>
</protein>
<reference evidence="1 2" key="1">
    <citation type="submission" date="2020-07" db="EMBL/GenBank/DDBJ databases">
        <title>Sequencing the genomes of 1000 actinobacteria strains.</title>
        <authorList>
            <person name="Klenk H.-P."/>
        </authorList>
    </citation>
    <scope>NUCLEOTIDE SEQUENCE [LARGE SCALE GENOMIC DNA]</scope>
    <source>
        <strain evidence="1 2">DSM 44121</strain>
    </source>
</reference>
<gene>
    <name evidence="1" type="ORF">FHX71_004611</name>
</gene>
<name>A0A7W3JD38_9MICO</name>